<dbReference type="Gene3D" id="2.30.30.30">
    <property type="match status" value="1"/>
</dbReference>
<evidence type="ECO:0000256" key="2">
    <source>
        <dbReference type="ARBA" id="ARBA00010618"/>
    </source>
</evidence>
<sequence>MRRSIQLCQKVGDLTKEFSNLPESYIKRSMEKVYWKTPNKPNYLRKEVKKRKFHFGAYRPWDHEFKEANSNFKKHPKVFLEPIKDWSVFRGDRVEVLVGKDKGKHGIVAQVFQERNWVIVEGLNCYLKHIGAKKGFPGVTIQQEAPLLVTSEVALVDPSDLKSGPVEWRYTEEGEKVRVSVRTGKIIPIPKMSHETYDYKAPIAYIDQPKDTDAKLVSSITFQPELKTFEMDIMDKMGIKEDRVPAKSYWY</sequence>
<comment type="subcellular location">
    <subcellularLocation>
        <location evidence="1">Mitochondrion</location>
    </subcellularLocation>
</comment>
<comment type="similarity">
    <text evidence="2 9">Belongs to the universal ribosomal protein uL24 family.</text>
</comment>
<evidence type="ECO:0000256" key="3">
    <source>
        <dbReference type="ARBA" id="ARBA00022946"/>
    </source>
</evidence>
<dbReference type="InterPro" id="IPR041988">
    <property type="entry name" value="Ribosomal_uL24_KOW"/>
</dbReference>
<keyword evidence="4 9" id="KW-0689">Ribosomal protein</keyword>
<dbReference type="Pfam" id="PF00467">
    <property type="entry name" value="KOW"/>
    <property type="match status" value="1"/>
</dbReference>
<dbReference type="Pfam" id="PF17136">
    <property type="entry name" value="ribosomal_L24"/>
    <property type="match status" value="1"/>
</dbReference>
<dbReference type="GO" id="GO:0003723">
    <property type="term" value="F:RNA binding"/>
    <property type="evidence" value="ECO:0007669"/>
    <property type="project" value="InterPro"/>
</dbReference>
<dbReference type="HAMAP" id="MF_01326_B">
    <property type="entry name" value="Ribosomal_uL24_B"/>
    <property type="match status" value="1"/>
</dbReference>
<reference evidence="11" key="1">
    <citation type="submission" date="2020-03" db="EMBL/GenBank/DDBJ databases">
        <title>Transcriptomic Profiling of the Digestive Tract of the Rat Flea, Xenopsylla cheopis, Following Blood Feeding and Infection with Yersinia pestis.</title>
        <authorList>
            <person name="Bland D.M."/>
            <person name="Martens C.A."/>
            <person name="Virtaneva K."/>
            <person name="Kanakabandi K."/>
            <person name="Long D."/>
            <person name="Rosenke R."/>
            <person name="Saturday G.A."/>
            <person name="Hoyt F.H."/>
            <person name="Bruno D.P."/>
            <person name="Ribeiro J.M.C."/>
            <person name="Hinnebusch J."/>
        </authorList>
    </citation>
    <scope>NUCLEOTIDE SEQUENCE</scope>
</reference>
<dbReference type="GO" id="GO:0005739">
    <property type="term" value="C:mitochondrion"/>
    <property type="evidence" value="ECO:0007669"/>
    <property type="project" value="UniProtKB-SubCell"/>
</dbReference>
<evidence type="ECO:0000256" key="8">
    <source>
        <dbReference type="ARBA" id="ARBA00035357"/>
    </source>
</evidence>
<keyword evidence="3" id="KW-0809">Transit peptide</keyword>
<evidence type="ECO:0000256" key="1">
    <source>
        <dbReference type="ARBA" id="ARBA00004173"/>
    </source>
</evidence>
<dbReference type="InterPro" id="IPR014722">
    <property type="entry name" value="Rib_uL2_dom2"/>
</dbReference>
<feature type="domain" description="KOW" evidence="10">
    <location>
        <begin position="87"/>
        <end position="114"/>
    </location>
</feature>
<dbReference type="InterPro" id="IPR003256">
    <property type="entry name" value="Ribosomal_uL24"/>
</dbReference>
<dbReference type="SUPFAM" id="SSF50104">
    <property type="entry name" value="Translation proteins SH3-like domain"/>
    <property type="match status" value="1"/>
</dbReference>
<dbReference type="NCBIfam" id="TIGR01079">
    <property type="entry name" value="rplX_bact"/>
    <property type="match status" value="1"/>
</dbReference>
<evidence type="ECO:0000256" key="6">
    <source>
        <dbReference type="ARBA" id="ARBA00023274"/>
    </source>
</evidence>
<dbReference type="AlphaFoldDB" id="A0A6M2DC54"/>
<evidence type="ECO:0000259" key="10">
    <source>
        <dbReference type="SMART" id="SM00739"/>
    </source>
</evidence>
<protein>
    <recommendedName>
        <fullName evidence="7">Large ribosomal subunit protein uL24m</fullName>
    </recommendedName>
    <alternativeName>
        <fullName evidence="8">39S ribosomal protein L24, mitochondrial</fullName>
    </alternativeName>
</protein>
<dbReference type="PROSITE" id="PS01108">
    <property type="entry name" value="RIBOSOMAL_L24"/>
    <property type="match status" value="1"/>
</dbReference>
<dbReference type="InterPro" id="IPR057264">
    <property type="entry name" value="Ribosomal_uL24_C"/>
</dbReference>
<dbReference type="GO" id="GO:0006412">
    <property type="term" value="P:translation"/>
    <property type="evidence" value="ECO:0007669"/>
    <property type="project" value="InterPro"/>
</dbReference>
<keyword evidence="5" id="KW-0496">Mitochondrion</keyword>
<dbReference type="SMART" id="SM00739">
    <property type="entry name" value="KOW"/>
    <property type="match status" value="1"/>
</dbReference>
<dbReference type="CDD" id="cd06089">
    <property type="entry name" value="KOW_RPL26"/>
    <property type="match status" value="1"/>
</dbReference>
<dbReference type="FunFam" id="2.30.30.30:FF:000032">
    <property type="entry name" value="39S ribosomal protein L24, mitochondrial"/>
    <property type="match status" value="1"/>
</dbReference>
<evidence type="ECO:0000313" key="11">
    <source>
        <dbReference type="EMBL" id="NOV43755.1"/>
    </source>
</evidence>
<evidence type="ECO:0000256" key="9">
    <source>
        <dbReference type="RuleBase" id="RU003477"/>
    </source>
</evidence>
<dbReference type="GO" id="GO:0003735">
    <property type="term" value="F:structural constituent of ribosome"/>
    <property type="evidence" value="ECO:0007669"/>
    <property type="project" value="InterPro"/>
</dbReference>
<evidence type="ECO:0000256" key="7">
    <source>
        <dbReference type="ARBA" id="ARBA00035283"/>
    </source>
</evidence>
<dbReference type="InterPro" id="IPR008991">
    <property type="entry name" value="Translation_prot_SH3-like_sf"/>
</dbReference>
<accession>A0A6M2DC54</accession>
<evidence type="ECO:0000256" key="4">
    <source>
        <dbReference type="ARBA" id="ARBA00022980"/>
    </source>
</evidence>
<dbReference type="GO" id="GO:1990904">
    <property type="term" value="C:ribonucleoprotein complex"/>
    <property type="evidence" value="ECO:0007669"/>
    <property type="project" value="UniProtKB-KW"/>
</dbReference>
<dbReference type="PANTHER" id="PTHR12903">
    <property type="entry name" value="MITOCHONDRIAL RIBOSOMAL PROTEIN L24"/>
    <property type="match status" value="1"/>
</dbReference>
<evidence type="ECO:0000256" key="5">
    <source>
        <dbReference type="ARBA" id="ARBA00023128"/>
    </source>
</evidence>
<dbReference type="InterPro" id="IPR005824">
    <property type="entry name" value="KOW"/>
</dbReference>
<dbReference type="EMBL" id="GIIL01000029">
    <property type="protein sequence ID" value="NOV43755.1"/>
    <property type="molecule type" value="Transcribed_RNA"/>
</dbReference>
<dbReference type="InterPro" id="IPR005825">
    <property type="entry name" value="Ribosomal_uL24_CS"/>
</dbReference>
<dbReference type="GO" id="GO:0005840">
    <property type="term" value="C:ribosome"/>
    <property type="evidence" value="ECO:0007669"/>
    <property type="project" value="UniProtKB-KW"/>
</dbReference>
<keyword evidence="6 9" id="KW-0687">Ribonucleoprotein</keyword>
<proteinExistence type="inferred from homology"/>
<organism evidence="11">
    <name type="scientific">Xenopsylla cheopis</name>
    <name type="common">Oriental rat flea</name>
    <name type="synonym">Pulex cheopis</name>
    <dbReference type="NCBI Taxonomy" id="163159"/>
    <lineage>
        <taxon>Eukaryota</taxon>
        <taxon>Metazoa</taxon>
        <taxon>Ecdysozoa</taxon>
        <taxon>Arthropoda</taxon>
        <taxon>Hexapoda</taxon>
        <taxon>Insecta</taxon>
        <taxon>Pterygota</taxon>
        <taxon>Neoptera</taxon>
        <taxon>Endopterygota</taxon>
        <taxon>Siphonaptera</taxon>
        <taxon>Pulicidae</taxon>
        <taxon>Xenopsyllinae</taxon>
        <taxon>Xenopsylla</taxon>
    </lineage>
</organism>
<name>A0A6M2DC54_XENCH</name>